<organism evidence="1">
    <name type="scientific">uncultured marine thaumarchaeote KM3_12_F11</name>
    <dbReference type="NCBI Taxonomy" id="1455999"/>
    <lineage>
        <taxon>Archaea</taxon>
        <taxon>Nitrososphaerota</taxon>
        <taxon>environmental samples</taxon>
    </lineage>
</organism>
<evidence type="ECO:0008006" key="2">
    <source>
        <dbReference type="Google" id="ProtNLM"/>
    </source>
</evidence>
<dbReference type="AlphaFoldDB" id="A0A075GDW7"/>
<proteinExistence type="predicted"/>
<dbReference type="Pfam" id="PF04242">
    <property type="entry name" value="DUF424"/>
    <property type="match status" value="1"/>
</dbReference>
<sequence length="98" mass="10760">MQFSVRISDYQKNIMVNMCDAELIGKDVIDGELKIHISESYYGKQIVGKDEATSFLKSASIMNLVGKETISLAIDLGIGSKDGVKVISDIPFLIIFNS</sequence>
<evidence type="ECO:0000313" key="1">
    <source>
        <dbReference type="EMBL" id="AIF00212.1"/>
    </source>
</evidence>
<protein>
    <recommendedName>
        <fullName evidence="2">DUF424 domain-containing protein</fullName>
    </recommendedName>
</protein>
<dbReference type="Gene3D" id="3.30.1860.10">
    <property type="entry name" value="uncharacterized conserved protein from methanopyrus kandleri domain like"/>
    <property type="match status" value="1"/>
</dbReference>
<dbReference type="EMBL" id="KF900585">
    <property type="protein sequence ID" value="AIF00212.1"/>
    <property type="molecule type" value="Genomic_DNA"/>
</dbReference>
<accession>A0A075GDW7</accession>
<dbReference type="InterPro" id="IPR007355">
    <property type="entry name" value="DUF424"/>
</dbReference>
<reference evidence="1" key="1">
    <citation type="journal article" date="2014" name="Genome Biol. Evol.">
        <title>Pangenome evidence for extensive interdomain horizontal transfer affecting lineage core and shell genes in uncultured planktonic thaumarchaeota and euryarchaeota.</title>
        <authorList>
            <person name="Deschamps P."/>
            <person name="Zivanovic Y."/>
            <person name="Moreira D."/>
            <person name="Rodriguez-Valera F."/>
            <person name="Lopez-Garcia P."/>
        </authorList>
    </citation>
    <scope>NUCLEOTIDE SEQUENCE</scope>
</reference>
<name>A0A075GDW7_9ARCH</name>